<accession>A0ABS9PY28</accession>
<comment type="caution">
    <text evidence="3">The sequence shown here is derived from an EMBL/GenBank/DDBJ whole genome shotgun (WGS) entry which is preliminary data.</text>
</comment>
<reference evidence="3 4" key="1">
    <citation type="submission" date="2022-02" db="EMBL/GenBank/DDBJ databases">
        <title>Uncovering new skin microbiome diversity through culturing and metagenomics.</title>
        <authorList>
            <person name="Conlan S."/>
            <person name="Deming C."/>
            <person name="Nisc Comparative Sequencing Program N."/>
            <person name="Segre J.A."/>
        </authorList>
    </citation>
    <scope>NUCLEOTIDE SEQUENCE [LARGE SCALE GENOMIC DNA]</scope>
    <source>
        <strain evidence="3 4">ACRQZ</strain>
    </source>
</reference>
<dbReference type="InterPro" id="IPR029033">
    <property type="entry name" value="His_PPase_superfam"/>
</dbReference>
<dbReference type="PANTHER" id="PTHR21340">
    <property type="entry name" value="DIADENOSINE 5,5-P1,P4-TETRAPHOSPHATE PYROPHOSPHOHYDROLASE MUTT"/>
    <property type="match status" value="1"/>
</dbReference>
<dbReference type="PROSITE" id="PS00893">
    <property type="entry name" value="NUDIX_BOX"/>
    <property type="match status" value="1"/>
</dbReference>
<dbReference type="InterPro" id="IPR013078">
    <property type="entry name" value="His_Pase_superF_clade-1"/>
</dbReference>
<dbReference type="InterPro" id="IPR051325">
    <property type="entry name" value="Nudix_hydrolase_domain"/>
</dbReference>
<evidence type="ECO:0000259" key="2">
    <source>
        <dbReference type="PROSITE" id="PS51462"/>
    </source>
</evidence>
<dbReference type="InterPro" id="IPR000086">
    <property type="entry name" value="NUDIX_hydrolase_dom"/>
</dbReference>
<organism evidence="3 4">
    <name type="scientific">Arsenicicoccus bolidensis</name>
    <dbReference type="NCBI Taxonomy" id="229480"/>
    <lineage>
        <taxon>Bacteria</taxon>
        <taxon>Bacillati</taxon>
        <taxon>Actinomycetota</taxon>
        <taxon>Actinomycetes</taxon>
        <taxon>Micrococcales</taxon>
        <taxon>Intrasporangiaceae</taxon>
        <taxon>Arsenicicoccus</taxon>
    </lineage>
</organism>
<dbReference type="SUPFAM" id="SSF55811">
    <property type="entry name" value="Nudix"/>
    <property type="match status" value="1"/>
</dbReference>
<evidence type="ECO:0000313" key="4">
    <source>
        <dbReference type="Proteomes" id="UP001521931"/>
    </source>
</evidence>
<dbReference type="SMART" id="SM00855">
    <property type="entry name" value="PGAM"/>
    <property type="match status" value="1"/>
</dbReference>
<dbReference type="InterPro" id="IPR020084">
    <property type="entry name" value="NUDIX_hydrolase_CS"/>
</dbReference>
<feature type="domain" description="Nudix hydrolase" evidence="2">
    <location>
        <begin position="23"/>
        <end position="153"/>
    </location>
</feature>
<keyword evidence="1 3" id="KW-0378">Hydrolase</keyword>
<dbReference type="RefSeq" id="WP_019286947.1">
    <property type="nucleotide sequence ID" value="NZ_DAMDMH010000009.1"/>
</dbReference>
<dbReference type="PANTHER" id="PTHR21340:SF0">
    <property type="entry name" value="BIS(5'-NUCLEOSYL)-TETRAPHOSPHATASE [ASYMMETRICAL]"/>
    <property type="match status" value="1"/>
</dbReference>
<protein>
    <submittedName>
        <fullName evidence="3">NUDIX hydrolase</fullName>
    </submittedName>
</protein>
<evidence type="ECO:0000256" key="1">
    <source>
        <dbReference type="ARBA" id="ARBA00022801"/>
    </source>
</evidence>
<dbReference type="PROSITE" id="PS51462">
    <property type="entry name" value="NUDIX"/>
    <property type="match status" value="1"/>
</dbReference>
<dbReference type="GO" id="GO:0016787">
    <property type="term" value="F:hydrolase activity"/>
    <property type="evidence" value="ECO:0007669"/>
    <property type="project" value="UniProtKB-KW"/>
</dbReference>
<name>A0ABS9PY28_9MICO</name>
<proteinExistence type="predicted"/>
<dbReference type="Proteomes" id="UP001521931">
    <property type="component" value="Unassembled WGS sequence"/>
</dbReference>
<sequence length="336" mass="36301">MTVQAPGAGAGGRASGAASADAPFIAAAGAVPWRRRRGTLEVAMVHRPAYDDWAWAKGKLDAGEDWPTAAVREVEEETGLQVRLGRPLPLSSYSFVDRKGEVARKQVRYWAAEVVGGSGELLNEIDEVAWLPVSDAMARLDYARDREQLRAMVRYAAQGALTTWPLVLVRHAKARPRNQWRQDDRLRPLDARGERRAEAIVPMLGAFGVSRLVTSSSTRCVDTLAPYAASAGLELKTKEGLTEEAFVEDPDRAVKHLRKALQRGVPAALCSHGPVLPLLLEELSVLGSVEQPEGEAVVSTLLEAADLGMSKGELLVCHVSGTGEAARIVAVERHLP</sequence>
<dbReference type="SUPFAM" id="SSF53254">
    <property type="entry name" value="Phosphoglycerate mutase-like"/>
    <property type="match status" value="1"/>
</dbReference>
<gene>
    <name evidence="3" type="ORF">MHL29_00645</name>
</gene>
<dbReference type="Pfam" id="PF00300">
    <property type="entry name" value="His_Phos_1"/>
    <property type="match status" value="1"/>
</dbReference>
<keyword evidence="4" id="KW-1185">Reference proteome</keyword>
<evidence type="ECO:0000313" key="3">
    <source>
        <dbReference type="EMBL" id="MCG7320409.1"/>
    </source>
</evidence>
<dbReference type="EMBL" id="JAKRCV010000001">
    <property type="protein sequence ID" value="MCG7320409.1"/>
    <property type="molecule type" value="Genomic_DNA"/>
</dbReference>
<dbReference type="Pfam" id="PF00293">
    <property type="entry name" value="NUDIX"/>
    <property type="match status" value="1"/>
</dbReference>
<dbReference type="CDD" id="cd07067">
    <property type="entry name" value="HP_PGM_like"/>
    <property type="match status" value="1"/>
</dbReference>
<dbReference type="Gene3D" id="3.40.50.1240">
    <property type="entry name" value="Phosphoglycerate mutase-like"/>
    <property type="match status" value="1"/>
</dbReference>
<dbReference type="InterPro" id="IPR015797">
    <property type="entry name" value="NUDIX_hydrolase-like_dom_sf"/>
</dbReference>
<dbReference type="Gene3D" id="3.90.79.10">
    <property type="entry name" value="Nucleoside Triphosphate Pyrophosphohydrolase"/>
    <property type="match status" value="1"/>
</dbReference>
<dbReference type="CDD" id="cd03673">
    <property type="entry name" value="NUDIX_Ap6A_hydrolase"/>
    <property type="match status" value="1"/>
</dbReference>